<reference evidence="1 2" key="1">
    <citation type="submission" date="2018-01" db="EMBL/GenBank/DDBJ databases">
        <title>Genomic Encyclopedia of Type Strains, Phase I: the one thousand microbial genomes (KMG-I) project.</title>
        <authorList>
            <person name="Goeker M."/>
        </authorList>
    </citation>
    <scope>NUCLEOTIDE SEQUENCE [LARGE SCALE GENOMIC DNA]</scope>
    <source>
        <strain evidence="1 2">DSM 17960</strain>
    </source>
</reference>
<evidence type="ECO:0000313" key="2">
    <source>
        <dbReference type="Proteomes" id="UP000237056"/>
    </source>
</evidence>
<evidence type="ECO:0008006" key="3">
    <source>
        <dbReference type="Google" id="ProtNLM"/>
    </source>
</evidence>
<proteinExistence type="predicted"/>
<gene>
    <name evidence="1" type="ORF">Q361_105156</name>
</gene>
<dbReference type="RefSeq" id="WP_103725695.1">
    <property type="nucleotide sequence ID" value="NZ_PQNY01000005.1"/>
</dbReference>
<organism evidence="1 2">
    <name type="scientific">Flavobacterium croceum DSM 17960</name>
    <dbReference type="NCBI Taxonomy" id="1121886"/>
    <lineage>
        <taxon>Bacteria</taxon>
        <taxon>Pseudomonadati</taxon>
        <taxon>Bacteroidota</taxon>
        <taxon>Flavobacteriia</taxon>
        <taxon>Flavobacteriales</taxon>
        <taxon>Flavobacteriaceae</taxon>
        <taxon>Flavobacterium</taxon>
    </lineage>
</organism>
<dbReference type="EMBL" id="PQNY01000005">
    <property type="protein sequence ID" value="POS02261.1"/>
    <property type="molecule type" value="Genomic_DNA"/>
</dbReference>
<protein>
    <recommendedName>
        <fullName evidence="3">DisA checkpoint controller-like protein</fullName>
    </recommendedName>
</protein>
<sequence length="147" mass="16742">MIKKIINLCNDINKLKSKNFEGIGLVIYSDINELPIASMNTEKTTYDLPISSYDDILKTLIEISSSNSKFQDGFHLLSKEFKLTHISQYFSTPIIKNLIVTNIFGSRYRTALYGSCIPNVLFTAVISKNYGLIIFENGKEIYKKELN</sequence>
<name>A0A2S4N987_9FLAO</name>
<comment type="caution">
    <text evidence="1">The sequence shown here is derived from an EMBL/GenBank/DDBJ whole genome shotgun (WGS) entry which is preliminary data.</text>
</comment>
<dbReference type="AlphaFoldDB" id="A0A2S4N987"/>
<dbReference type="OrthoDB" id="1348882at2"/>
<dbReference type="Proteomes" id="UP000237056">
    <property type="component" value="Unassembled WGS sequence"/>
</dbReference>
<accession>A0A2S4N987</accession>
<keyword evidence="2" id="KW-1185">Reference proteome</keyword>
<evidence type="ECO:0000313" key="1">
    <source>
        <dbReference type="EMBL" id="POS02261.1"/>
    </source>
</evidence>